<evidence type="ECO:0000256" key="5">
    <source>
        <dbReference type="SAM" id="MobiDB-lite"/>
    </source>
</evidence>
<dbReference type="GeneID" id="36593962"/>
<dbReference type="PANTHER" id="PTHR47651">
    <property type="entry name" value="NAD-DEPENDENT HISTONE DEACETYLASE HST4"/>
    <property type="match status" value="1"/>
</dbReference>
<dbReference type="InParanoid" id="A0A2J6T5B0"/>
<dbReference type="OrthoDB" id="424302at2759"/>
<keyword evidence="4" id="KW-0479">Metal-binding</keyword>
<keyword evidence="4" id="KW-0862">Zinc</keyword>
<dbReference type="STRING" id="1095630.A0A2J6T5B0"/>
<feature type="domain" description="Deacetylase sirtuin-type" evidence="6">
    <location>
        <begin position="41"/>
        <end position="379"/>
    </location>
</feature>
<feature type="binding site" evidence="4">
    <location>
        <position position="172"/>
    </location>
    <ligand>
        <name>Zn(2+)</name>
        <dbReference type="ChEBI" id="CHEBI:29105"/>
    </ligand>
</feature>
<feature type="binding site" evidence="4">
    <location>
        <position position="244"/>
    </location>
    <ligand>
        <name>Zn(2+)</name>
        <dbReference type="ChEBI" id="CHEBI:29105"/>
    </ligand>
</feature>
<dbReference type="RefSeq" id="XP_024735017.1">
    <property type="nucleotide sequence ID" value="XM_024885885.1"/>
</dbReference>
<dbReference type="Gene3D" id="3.40.50.1220">
    <property type="entry name" value="TPP-binding domain"/>
    <property type="match status" value="1"/>
</dbReference>
<dbReference type="EMBL" id="KZ613828">
    <property type="protein sequence ID" value="PMD58113.1"/>
    <property type="molecule type" value="Genomic_DNA"/>
</dbReference>
<dbReference type="InterPro" id="IPR026591">
    <property type="entry name" value="Sirtuin_cat_small_dom_sf"/>
</dbReference>
<proteinExistence type="inferred from homology"/>
<feature type="region of interest" description="Disordered" evidence="5">
    <location>
        <begin position="379"/>
        <end position="407"/>
    </location>
</feature>
<evidence type="ECO:0000313" key="8">
    <source>
        <dbReference type="Proteomes" id="UP000235371"/>
    </source>
</evidence>
<dbReference type="InterPro" id="IPR026590">
    <property type="entry name" value="Ssirtuin_cat_dom"/>
</dbReference>
<gene>
    <name evidence="7" type="ORF">K444DRAFT_653559</name>
</gene>
<dbReference type="GO" id="GO:0070403">
    <property type="term" value="F:NAD+ binding"/>
    <property type="evidence" value="ECO:0007669"/>
    <property type="project" value="InterPro"/>
</dbReference>
<evidence type="ECO:0000256" key="4">
    <source>
        <dbReference type="PROSITE-ProRule" id="PRU00236"/>
    </source>
</evidence>
<dbReference type="AlphaFoldDB" id="A0A2J6T5B0"/>
<feature type="binding site" evidence="4">
    <location>
        <position position="241"/>
    </location>
    <ligand>
        <name>Zn(2+)</name>
        <dbReference type="ChEBI" id="CHEBI:29105"/>
    </ligand>
</feature>
<sequence>MQRPLMRIPYTGPLPPPNTIPRNANTITGAIAALSTFLTAPPSPFLQDGFGDPTSTVILSGAGISVASGLADYRGTKGTYRVNKTYRPIYYHEFLANHEARKRYWARSFLGWTNLHKAKPNVTHYAIKTLGQMGFVRNVITQNVDSFHSIAHPDLPTLELHGFLRALICVTCHRELARDDFQESLARLNPVWAAFLTDAVASGALDTENPDERRARGMKTNPDGDVDLPGAPYHTFRYPPCPHCLANPPISGDGVQSKVDIDHEGAWKSTSTAGILKPSVVMFGESIAPRVKEAAEHVIDGSGRLLILGTSLATYSAWRLARRAKERGMPIGILNLGGVRGEDAFFQDLLVSQQGESGVRIDMGTDKILPDLVDQLKRNGVSDQHRSDPSHAEERSINSRISKDMLS</sequence>
<dbReference type="Gene3D" id="3.30.1600.10">
    <property type="entry name" value="SIR2/SIRT2 'Small Domain"/>
    <property type="match status" value="1"/>
</dbReference>
<dbReference type="SUPFAM" id="SSF52467">
    <property type="entry name" value="DHS-like NAD/FAD-binding domain"/>
    <property type="match status" value="1"/>
</dbReference>
<dbReference type="Pfam" id="PF02146">
    <property type="entry name" value="SIR2"/>
    <property type="match status" value="1"/>
</dbReference>
<organism evidence="7 8">
    <name type="scientific">Hyaloscypha bicolor E</name>
    <dbReference type="NCBI Taxonomy" id="1095630"/>
    <lineage>
        <taxon>Eukaryota</taxon>
        <taxon>Fungi</taxon>
        <taxon>Dikarya</taxon>
        <taxon>Ascomycota</taxon>
        <taxon>Pezizomycotina</taxon>
        <taxon>Leotiomycetes</taxon>
        <taxon>Helotiales</taxon>
        <taxon>Hyaloscyphaceae</taxon>
        <taxon>Hyaloscypha</taxon>
        <taxon>Hyaloscypha bicolor</taxon>
    </lineage>
</organism>
<keyword evidence="3" id="KW-0520">NAD</keyword>
<evidence type="ECO:0000313" key="7">
    <source>
        <dbReference type="EMBL" id="PMD58113.1"/>
    </source>
</evidence>
<feature type="compositionally biased region" description="Basic and acidic residues" evidence="5">
    <location>
        <begin position="383"/>
        <end position="407"/>
    </location>
</feature>
<accession>A0A2J6T5B0</accession>
<dbReference type="Proteomes" id="UP000235371">
    <property type="component" value="Unassembled WGS sequence"/>
</dbReference>
<dbReference type="InterPro" id="IPR003000">
    <property type="entry name" value="Sirtuin"/>
</dbReference>
<keyword evidence="2" id="KW-0808">Transferase</keyword>
<evidence type="ECO:0000259" key="6">
    <source>
        <dbReference type="PROSITE" id="PS50305"/>
    </source>
</evidence>
<dbReference type="GO" id="GO:0016740">
    <property type="term" value="F:transferase activity"/>
    <property type="evidence" value="ECO:0007669"/>
    <property type="project" value="UniProtKB-KW"/>
</dbReference>
<evidence type="ECO:0000256" key="3">
    <source>
        <dbReference type="ARBA" id="ARBA00023027"/>
    </source>
</evidence>
<evidence type="ECO:0000256" key="2">
    <source>
        <dbReference type="ARBA" id="ARBA00022679"/>
    </source>
</evidence>
<dbReference type="InterPro" id="IPR029035">
    <property type="entry name" value="DHS-like_NAD/FAD-binding_dom"/>
</dbReference>
<dbReference type="PANTHER" id="PTHR47651:SF17">
    <property type="entry name" value="DEACETYLASE SIRTUIN-TYPE DOMAIN-CONTAINING PROTEIN"/>
    <property type="match status" value="1"/>
</dbReference>
<reference evidence="7 8" key="1">
    <citation type="submission" date="2016-04" db="EMBL/GenBank/DDBJ databases">
        <title>A degradative enzymes factory behind the ericoid mycorrhizal symbiosis.</title>
        <authorList>
            <consortium name="DOE Joint Genome Institute"/>
            <person name="Martino E."/>
            <person name="Morin E."/>
            <person name="Grelet G."/>
            <person name="Kuo A."/>
            <person name="Kohler A."/>
            <person name="Daghino S."/>
            <person name="Barry K."/>
            <person name="Choi C."/>
            <person name="Cichocki N."/>
            <person name="Clum A."/>
            <person name="Copeland A."/>
            <person name="Hainaut M."/>
            <person name="Haridas S."/>
            <person name="Labutti K."/>
            <person name="Lindquist E."/>
            <person name="Lipzen A."/>
            <person name="Khouja H.-R."/>
            <person name="Murat C."/>
            <person name="Ohm R."/>
            <person name="Olson A."/>
            <person name="Spatafora J."/>
            <person name="Veneault-Fourrey C."/>
            <person name="Henrissat B."/>
            <person name="Grigoriev I."/>
            <person name="Martin F."/>
            <person name="Perotto S."/>
        </authorList>
    </citation>
    <scope>NUCLEOTIDE SEQUENCE [LARGE SCALE GENOMIC DNA]</scope>
    <source>
        <strain evidence="7 8">E</strain>
    </source>
</reference>
<feature type="binding site" evidence="4">
    <location>
        <position position="169"/>
    </location>
    <ligand>
        <name>Zn(2+)</name>
        <dbReference type="ChEBI" id="CHEBI:29105"/>
    </ligand>
</feature>
<keyword evidence="8" id="KW-1185">Reference proteome</keyword>
<name>A0A2J6T5B0_9HELO</name>
<protein>
    <submittedName>
        <fullName evidence="7">DHS-like NAD/FAD-binding domain-containing protein</fullName>
    </submittedName>
</protein>
<evidence type="ECO:0000256" key="1">
    <source>
        <dbReference type="ARBA" id="ARBA00006924"/>
    </source>
</evidence>
<comment type="similarity">
    <text evidence="1">Belongs to the sirtuin family. Class I subfamily.</text>
</comment>
<dbReference type="GO" id="GO:0046872">
    <property type="term" value="F:metal ion binding"/>
    <property type="evidence" value="ECO:0007669"/>
    <property type="project" value="UniProtKB-KW"/>
</dbReference>
<feature type="region of interest" description="Disordered" evidence="5">
    <location>
        <begin position="205"/>
        <end position="226"/>
    </location>
</feature>
<dbReference type="PROSITE" id="PS50305">
    <property type="entry name" value="SIRTUIN"/>
    <property type="match status" value="1"/>
</dbReference>
<feature type="active site" description="Proton acceptor" evidence="4">
    <location>
        <position position="161"/>
    </location>
</feature>